<dbReference type="Gene3D" id="2.30.29.30">
    <property type="entry name" value="Pleckstrin-homology domain (PH domain)/Phosphotyrosine-binding domain (PTB)"/>
    <property type="match status" value="1"/>
</dbReference>
<evidence type="ECO:0000313" key="3">
    <source>
        <dbReference type="EMBL" id="KAG5836010.1"/>
    </source>
</evidence>
<evidence type="ECO:0000256" key="1">
    <source>
        <dbReference type="SAM" id="MobiDB-lite"/>
    </source>
</evidence>
<dbReference type="SUPFAM" id="SSF50729">
    <property type="entry name" value="PH domain-like"/>
    <property type="match status" value="1"/>
</dbReference>
<proteinExistence type="predicted"/>
<dbReference type="Proteomes" id="UP001044222">
    <property type="component" value="Chromosome 14"/>
</dbReference>
<evidence type="ECO:0000313" key="4">
    <source>
        <dbReference type="Proteomes" id="UP001044222"/>
    </source>
</evidence>
<sequence length="100" mass="11000">MGRGRGGSFRGAFTSTTDKAKNCFRVSIQGRSKAQSHSLQANDSFNKQQWISCLRQAIVQSRDRGSHTSQSWPPSQTSPDPPLSHIAELSLSSDTEMMDT</sequence>
<protein>
    <recommendedName>
        <fullName evidence="2">PH domain-containing protein</fullName>
    </recommendedName>
</protein>
<feature type="region of interest" description="Disordered" evidence="1">
    <location>
        <begin position="59"/>
        <end position="100"/>
    </location>
</feature>
<feature type="compositionally biased region" description="Polar residues" evidence="1">
    <location>
        <begin position="90"/>
        <end position="100"/>
    </location>
</feature>
<dbReference type="InterPro" id="IPR011993">
    <property type="entry name" value="PH-like_dom_sf"/>
</dbReference>
<feature type="domain" description="PH" evidence="2">
    <location>
        <begin position="1"/>
        <end position="59"/>
    </location>
</feature>
<name>A0A9D3RMT1_ANGAN</name>
<dbReference type="InterPro" id="IPR001849">
    <property type="entry name" value="PH_domain"/>
</dbReference>
<keyword evidence="4" id="KW-1185">Reference proteome</keyword>
<organism evidence="3 4">
    <name type="scientific">Anguilla anguilla</name>
    <name type="common">European freshwater eel</name>
    <name type="synonym">Muraena anguilla</name>
    <dbReference type="NCBI Taxonomy" id="7936"/>
    <lineage>
        <taxon>Eukaryota</taxon>
        <taxon>Metazoa</taxon>
        <taxon>Chordata</taxon>
        <taxon>Craniata</taxon>
        <taxon>Vertebrata</taxon>
        <taxon>Euteleostomi</taxon>
        <taxon>Actinopterygii</taxon>
        <taxon>Neopterygii</taxon>
        <taxon>Teleostei</taxon>
        <taxon>Anguilliformes</taxon>
        <taxon>Anguillidae</taxon>
        <taxon>Anguilla</taxon>
    </lineage>
</organism>
<gene>
    <name evidence="3" type="ORF">ANANG_G00250060</name>
</gene>
<comment type="caution">
    <text evidence="3">The sequence shown here is derived from an EMBL/GenBank/DDBJ whole genome shotgun (WGS) entry which is preliminary data.</text>
</comment>
<dbReference type="AlphaFoldDB" id="A0A9D3RMT1"/>
<reference evidence="3" key="1">
    <citation type="submission" date="2021-01" db="EMBL/GenBank/DDBJ databases">
        <title>A chromosome-scale assembly of European eel, Anguilla anguilla.</title>
        <authorList>
            <person name="Henkel C."/>
            <person name="Jong-Raadsen S.A."/>
            <person name="Dufour S."/>
            <person name="Weltzien F.-A."/>
            <person name="Palstra A.P."/>
            <person name="Pelster B."/>
            <person name="Spaink H.P."/>
            <person name="Van Den Thillart G.E."/>
            <person name="Jansen H."/>
            <person name="Zahm M."/>
            <person name="Klopp C."/>
            <person name="Cedric C."/>
            <person name="Louis A."/>
            <person name="Berthelot C."/>
            <person name="Parey E."/>
            <person name="Roest Crollius H."/>
            <person name="Montfort J."/>
            <person name="Robinson-Rechavi M."/>
            <person name="Bucao C."/>
            <person name="Bouchez O."/>
            <person name="Gislard M."/>
            <person name="Lluch J."/>
            <person name="Milhes M."/>
            <person name="Lampietro C."/>
            <person name="Lopez Roques C."/>
            <person name="Donnadieu C."/>
            <person name="Braasch I."/>
            <person name="Desvignes T."/>
            <person name="Postlethwait J."/>
            <person name="Bobe J."/>
            <person name="Guiguen Y."/>
            <person name="Dirks R."/>
        </authorList>
    </citation>
    <scope>NUCLEOTIDE SEQUENCE</scope>
    <source>
        <strain evidence="3">Tag_6206</strain>
        <tissue evidence="3">Liver</tissue>
    </source>
</reference>
<feature type="compositionally biased region" description="Low complexity" evidence="1">
    <location>
        <begin position="67"/>
        <end position="78"/>
    </location>
</feature>
<accession>A0A9D3RMT1</accession>
<dbReference type="EMBL" id="JAFIRN010000014">
    <property type="protein sequence ID" value="KAG5836010.1"/>
    <property type="molecule type" value="Genomic_DNA"/>
</dbReference>
<dbReference type="PROSITE" id="PS50003">
    <property type="entry name" value="PH_DOMAIN"/>
    <property type="match status" value="1"/>
</dbReference>
<evidence type="ECO:0000259" key="2">
    <source>
        <dbReference type="PROSITE" id="PS50003"/>
    </source>
</evidence>
<dbReference type="Pfam" id="PF00169">
    <property type="entry name" value="PH"/>
    <property type="match status" value="1"/>
</dbReference>